<dbReference type="NCBIfam" id="NF038232">
    <property type="entry name" value="STM3845_fam"/>
    <property type="match status" value="1"/>
</dbReference>
<dbReference type="Proteomes" id="UP000261231">
    <property type="component" value="Unassembled WGS sequence"/>
</dbReference>
<evidence type="ECO:0000313" key="2">
    <source>
        <dbReference type="Proteomes" id="UP000261231"/>
    </source>
</evidence>
<proteinExistence type="predicted"/>
<accession>A0A3E2XPL0</accession>
<protein>
    <submittedName>
        <fullName evidence="1">Uncharacterized protein</fullName>
    </submittedName>
</protein>
<evidence type="ECO:0000313" key="1">
    <source>
        <dbReference type="EMBL" id="RGC50325.1"/>
    </source>
</evidence>
<name>A0A3E2XPL0_9FIRM</name>
<dbReference type="OrthoDB" id="230260at2"/>
<reference evidence="1 2" key="1">
    <citation type="submission" date="2018-08" db="EMBL/GenBank/DDBJ databases">
        <title>A genome reference for cultivated species of the human gut microbiota.</title>
        <authorList>
            <person name="Zou Y."/>
            <person name="Xue W."/>
            <person name="Luo G."/>
        </authorList>
    </citation>
    <scope>NUCLEOTIDE SEQUENCE [LARGE SCALE GENOMIC DNA]</scope>
    <source>
        <strain evidence="1 2">AM28-39</strain>
    </source>
</reference>
<keyword evidence="2" id="KW-1185">Reference proteome</keyword>
<sequence>MDILEDKVICQLIQSLKVRLRKKTISSREQPFLSAPRLIFVCGKEWVDNEETIRNYTIRTLRKCRIANHYGTQNEAVLCIIAEKLYVQDLSEDIFSFEKMLAEISDRIIIVAESPGTFCELGAFVMDEDCRRKTMVINEDNADYENSFITKGPIKKLESLNESSIIRHNGLERIKNSHEYNFKVQEIAKAPLTIAINDNAGSVELKSLIYELANIVELFQPVEYFEIETLYKRLKDFEGYTIKNTADHKIRSIRQVLSLMEKMDMLLRQDGYYILNQNISCYNVMFRISRKEFNDFRIMYLNRLNKCQKSRVNVL</sequence>
<comment type="caution">
    <text evidence="1">The sequence shown here is derived from an EMBL/GenBank/DDBJ whole genome shotgun (WGS) entry which is preliminary data.</text>
</comment>
<organism evidence="1 2">
    <name type="scientific">Coprococcus catus</name>
    <dbReference type="NCBI Taxonomy" id="116085"/>
    <lineage>
        <taxon>Bacteria</taxon>
        <taxon>Bacillati</taxon>
        <taxon>Bacillota</taxon>
        <taxon>Clostridia</taxon>
        <taxon>Lachnospirales</taxon>
        <taxon>Lachnospiraceae</taxon>
        <taxon>Coprococcus</taxon>
    </lineage>
</organism>
<dbReference type="EMBL" id="QVFD01000002">
    <property type="protein sequence ID" value="RGC50325.1"/>
    <property type="molecule type" value="Genomic_DNA"/>
</dbReference>
<dbReference type="RefSeq" id="WP_117538910.1">
    <property type="nucleotide sequence ID" value="NZ_QVFD01000002.1"/>
</dbReference>
<dbReference type="InterPro" id="IPR049725">
    <property type="entry name" value="STM3845-like"/>
</dbReference>
<gene>
    <name evidence="1" type="ORF">DW747_02855</name>
</gene>
<dbReference type="AlphaFoldDB" id="A0A3E2XPL0"/>